<accession>A0A644WS56</accession>
<reference evidence="2" key="1">
    <citation type="submission" date="2019-08" db="EMBL/GenBank/DDBJ databases">
        <authorList>
            <person name="Kucharzyk K."/>
            <person name="Murdoch R.W."/>
            <person name="Higgins S."/>
            <person name="Loffler F."/>
        </authorList>
    </citation>
    <scope>NUCLEOTIDE SEQUENCE</scope>
</reference>
<dbReference type="EMBL" id="VSSQ01001238">
    <property type="protein sequence ID" value="MPM06529.1"/>
    <property type="molecule type" value="Genomic_DNA"/>
</dbReference>
<gene>
    <name evidence="2" type="ORF">SDC9_52830</name>
</gene>
<evidence type="ECO:0000313" key="2">
    <source>
        <dbReference type="EMBL" id="MPM06529.1"/>
    </source>
</evidence>
<name>A0A644WS56_9ZZZZ</name>
<organism evidence="2">
    <name type="scientific">bioreactor metagenome</name>
    <dbReference type="NCBI Taxonomy" id="1076179"/>
    <lineage>
        <taxon>unclassified sequences</taxon>
        <taxon>metagenomes</taxon>
        <taxon>ecological metagenomes</taxon>
    </lineage>
</organism>
<protein>
    <submittedName>
        <fullName evidence="2">Uncharacterized protein</fullName>
    </submittedName>
</protein>
<sequence length="153" mass="17004">MAEFRVAAGEEEARDGEVLVFRLETRNPYGSRRREDAFWRKTGDDVTQAAVDAGLPFEAVTLFLKKAVQSSGTAVSLYGPVPQDGGTADEGWRVLTKPGRNGKGGSLMEKEQIQFEEAKLIAEEIAKRNRDFLPDEEEEIVTPDELENMLKGE</sequence>
<feature type="region of interest" description="Disordered" evidence="1">
    <location>
        <begin position="77"/>
        <end position="109"/>
    </location>
</feature>
<proteinExistence type="predicted"/>
<dbReference type="AlphaFoldDB" id="A0A644WS56"/>
<evidence type="ECO:0000256" key="1">
    <source>
        <dbReference type="SAM" id="MobiDB-lite"/>
    </source>
</evidence>
<comment type="caution">
    <text evidence="2">The sequence shown here is derived from an EMBL/GenBank/DDBJ whole genome shotgun (WGS) entry which is preliminary data.</text>
</comment>